<accession>A0A166VN67</accession>
<sequence length="260" mass="29785">MKLLSRDPGSLRHEVTVEAKRWLEWYIARVRSRYASVITCAGHQGATDSAEQTKTVNPGEVICGHLASHPYSAAQSRSSTEGGPFLTVPVAPQQARARCGVRACANPHDFERFRRWRVVVESHRAARRGGPSPEYPEARGVPERLGNLSTPEQLHHYKGIVWRPVMLKIRLAMFWKCACCIWHFEQFEDPISDLRRTYFSILLFKNWIRPAKSVRFCVRMLQAAPKVTYGEINARCIQFVEDVAWLSAENYEVMTRLDSK</sequence>
<gene>
    <name evidence="1" type="ORF">FIBSPDRAFT_924903</name>
</gene>
<evidence type="ECO:0000313" key="2">
    <source>
        <dbReference type="Proteomes" id="UP000076532"/>
    </source>
</evidence>
<protein>
    <submittedName>
        <fullName evidence="1">Uncharacterized protein</fullName>
    </submittedName>
</protein>
<dbReference type="EMBL" id="KV417484">
    <property type="protein sequence ID" value="KZP32899.1"/>
    <property type="molecule type" value="Genomic_DNA"/>
</dbReference>
<keyword evidence="2" id="KW-1185">Reference proteome</keyword>
<proteinExistence type="predicted"/>
<organism evidence="1 2">
    <name type="scientific">Athelia psychrophila</name>
    <dbReference type="NCBI Taxonomy" id="1759441"/>
    <lineage>
        <taxon>Eukaryota</taxon>
        <taxon>Fungi</taxon>
        <taxon>Dikarya</taxon>
        <taxon>Basidiomycota</taxon>
        <taxon>Agaricomycotina</taxon>
        <taxon>Agaricomycetes</taxon>
        <taxon>Agaricomycetidae</taxon>
        <taxon>Atheliales</taxon>
        <taxon>Atheliaceae</taxon>
        <taxon>Athelia</taxon>
    </lineage>
</organism>
<name>A0A166VN67_9AGAM</name>
<reference evidence="1 2" key="1">
    <citation type="journal article" date="2016" name="Mol. Biol. Evol.">
        <title>Comparative Genomics of Early-Diverging Mushroom-Forming Fungi Provides Insights into the Origins of Lignocellulose Decay Capabilities.</title>
        <authorList>
            <person name="Nagy L.G."/>
            <person name="Riley R."/>
            <person name="Tritt A."/>
            <person name="Adam C."/>
            <person name="Daum C."/>
            <person name="Floudas D."/>
            <person name="Sun H."/>
            <person name="Yadav J.S."/>
            <person name="Pangilinan J."/>
            <person name="Larsson K.H."/>
            <person name="Matsuura K."/>
            <person name="Barry K."/>
            <person name="Labutti K."/>
            <person name="Kuo R."/>
            <person name="Ohm R.A."/>
            <person name="Bhattacharya S.S."/>
            <person name="Shirouzu T."/>
            <person name="Yoshinaga Y."/>
            <person name="Martin F.M."/>
            <person name="Grigoriev I.V."/>
            <person name="Hibbett D.S."/>
        </authorList>
    </citation>
    <scope>NUCLEOTIDE SEQUENCE [LARGE SCALE GENOMIC DNA]</scope>
    <source>
        <strain evidence="1 2">CBS 109695</strain>
    </source>
</reference>
<evidence type="ECO:0000313" key="1">
    <source>
        <dbReference type="EMBL" id="KZP32899.1"/>
    </source>
</evidence>
<dbReference type="AlphaFoldDB" id="A0A166VN67"/>
<dbReference type="Proteomes" id="UP000076532">
    <property type="component" value="Unassembled WGS sequence"/>
</dbReference>